<evidence type="ECO:0000313" key="2">
    <source>
        <dbReference type="Proteomes" id="UP000734854"/>
    </source>
</evidence>
<evidence type="ECO:0000313" key="1">
    <source>
        <dbReference type="EMBL" id="KAG6493557.1"/>
    </source>
</evidence>
<sequence length="152" mass="17340">MHWRRKLRWNMLCKSIEAMPHEQLKENLGTEPCVFICRELAVVIAVDERMPTIRKKTTRDGEDELFFIFVHELFSCLPRHRLRPPNNRAAAASLAAFAPLSKPFRKRRRLYCAVLKDDAPPEEIPRQSPGEGVRAAIEERPGAFSASLSSSG</sequence>
<name>A0A8J5G009_ZINOF</name>
<accession>A0A8J5G009</accession>
<protein>
    <submittedName>
        <fullName evidence="1">Uncharacterized protein</fullName>
    </submittedName>
</protein>
<dbReference type="AlphaFoldDB" id="A0A8J5G009"/>
<comment type="caution">
    <text evidence="1">The sequence shown here is derived from an EMBL/GenBank/DDBJ whole genome shotgun (WGS) entry which is preliminary data.</text>
</comment>
<proteinExistence type="predicted"/>
<keyword evidence="2" id="KW-1185">Reference proteome</keyword>
<dbReference type="Proteomes" id="UP000734854">
    <property type="component" value="Unassembled WGS sequence"/>
</dbReference>
<reference evidence="1 2" key="1">
    <citation type="submission" date="2020-08" db="EMBL/GenBank/DDBJ databases">
        <title>Plant Genome Project.</title>
        <authorList>
            <person name="Zhang R.-G."/>
        </authorList>
    </citation>
    <scope>NUCLEOTIDE SEQUENCE [LARGE SCALE GENOMIC DNA]</scope>
    <source>
        <tissue evidence="1">Rhizome</tissue>
    </source>
</reference>
<organism evidence="1 2">
    <name type="scientific">Zingiber officinale</name>
    <name type="common">Ginger</name>
    <name type="synonym">Amomum zingiber</name>
    <dbReference type="NCBI Taxonomy" id="94328"/>
    <lineage>
        <taxon>Eukaryota</taxon>
        <taxon>Viridiplantae</taxon>
        <taxon>Streptophyta</taxon>
        <taxon>Embryophyta</taxon>
        <taxon>Tracheophyta</taxon>
        <taxon>Spermatophyta</taxon>
        <taxon>Magnoliopsida</taxon>
        <taxon>Liliopsida</taxon>
        <taxon>Zingiberales</taxon>
        <taxon>Zingiberaceae</taxon>
        <taxon>Zingiber</taxon>
    </lineage>
</organism>
<dbReference type="EMBL" id="JACMSC010000013">
    <property type="protein sequence ID" value="KAG6493557.1"/>
    <property type="molecule type" value="Genomic_DNA"/>
</dbReference>
<gene>
    <name evidence="1" type="ORF">ZIOFF_048549</name>
</gene>